<gene>
    <name evidence="1" type="ORF">A3I41_03965</name>
</gene>
<dbReference type="InterPro" id="IPR036249">
    <property type="entry name" value="Thioredoxin-like_sf"/>
</dbReference>
<proteinExistence type="predicted"/>
<sequence length="119" mass="13008">MLYAVAVLVVVGLIGFVLSQQSANVDPKTDAFAQCLTDQGVKMYGAWWCPHCKEQKELFGKSFSKIAYTECSVPGSNAMNQTCKDAKIEGYPTWEFKDGTRVSGAQTLENLGKKAECSL</sequence>
<comment type="caution">
    <text evidence="1">The sequence shown here is derived from an EMBL/GenBank/DDBJ whole genome shotgun (WGS) entry which is preliminary data.</text>
</comment>
<reference evidence="1 2" key="1">
    <citation type="journal article" date="2016" name="Nat. Commun.">
        <title>Thousands of microbial genomes shed light on interconnected biogeochemical processes in an aquifer system.</title>
        <authorList>
            <person name="Anantharaman K."/>
            <person name="Brown C.T."/>
            <person name="Hug L.A."/>
            <person name="Sharon I."/>
            <person name="Castelle C.J."/>
            <person name="Probst A.J."/>
            <person name="Thomas B.C."/>
            <person name="Singh A."/>
            <person name="Wilkins M.J."/>
            <person name="Karaoz U."/>
            <person name="Brodie E.L."/>
            <person name="Williams K.H."/>
            <person name="Hubbard S.S."/>
            <person name="Banfield J.F."/>
        </authorList>
    </citation>
    <scope>NUCLEOTIDE SEQUENCE [LARGE SCALE GENOMIC DNA]</scope>
</reference>
<protein>
    <recommendedName>
        <fullName evidence="3">Thioredoxin domain-containing protein</fullName>
    </recommendedName>
</protein>
<dbReference type="Proteomes" id="UP000176593">
    <property type="component" value="Unassembled WGS sequence"/>
</dbReference>
<dbReference type="AlphaFoldDB" id="A0A1F7V9K4"/>
<name>A0A1F7V9K4_9BACT</name>
<dbReference type="PANTHER" id="PTHR34573">
    <property type="entry name" value="VKC DOMAIN-CONTAINING PROTEIN"/>
    <property type="match status" value="1"/>
</dbReference>
<evidence type="ECO:0000313" key="1">
    <source>
        <dbReference type="EMBL" id="OGL87131.1"/>
    </source>
</evidence>
<dbReference type="EMBL" id="MGEQ01000003">
    <property type="protein sequence ID" value="OGL87131.1"/>
    <property type="molecule type" value="Genomic_DNA"/>
</dbReference>
<dbReference type="PANTHER" id="PTHR34573:SF1">
    <property type="entry name" value="VITAMIN K EPOXIDE REDUCTASE DOMAIN-CONTAINING PROTEIN"/>
    <property type="match status" value="1"/>
</dbReference>
<dbReference type="Gene3D" id="3.40.30.10">
    <property type="entry name" value="Glutaredoxin"/>
    <property type="match status" value="1"/>
</dbReference>
<evidence type="ECO:0008006" key="3">
    <source>
        <dbReference type="Google" id="ProtNLM"/>
    </source>
</evidence>
<dbReference type="SUPFAM" id="SSF52833">
    <property type="entry name" value="Thioredoxin-like"/>
    <property type="match status" value="1"/>
</dbReference>
<evidence type="ECO:0000313" key="2">
    <source>
        <dbReference type="Proteomes" id="UP000176593"/>
    </source>
</evidence>
<accession>A0A1F7V9K4</accession>
<organism evidence="1 2">
    <name type="scientific">Candidatus Uhrbacteria bacterium RIFCSPLOWO2_02_FULL_48_18</name>
    <dbReference type="NCBI Taxonomy" id="1802408"/>
    <lineage>
        <taxon>Bacteria</taxon>
        <taxon>Candidatus Uhriibacteriota</taxon>
    </lineage>
</organism>